<dbReference type="Proteomes" id="UP000275719">
    <property type="component" value="Unassembled WGS sequence"/>
</dbReference>
<organism evidence="1 2">
    <name type="scientific">Paenimyroides tangerinum</name>
    <dbReference type="NCBI Taxonomy" id="2488728"/>
    <lineage>
        <taxon>Bacteria</taxon>
        <taxon>Pseudomonadati</taxon>
        <taxon>Bacteroidota</taxon>
        <taxon>Flavobacteriia</taxon>
        <taxon>Flavobacteriales</taxon>
        <taxon>Flavobacteriaceae</taxon>
        <taxon>Paenimyroides</taxon>
    </lineage>
</organism>
<comment type="caution">
    <text evidence="1">The sequence shown here is derived from an EMBL/GenBank/DDBJ whole genome shotgun (WGS) entry which is preliminary data.</text>
</comment>
<dbReference type="EMBL" id="RQVQ01000008">
    <property type="protein sequence ID" value="RRJ91822.1"/>
    <property type="molecule type" value="Genomic_DNA"/>
</dbReference>
<protein>
    <submittedName>
        <fullName evidence="1">Uncharacterized protein</fullName>
    </submittedName>
</protein>
<dbReference type="RefSeq" id="WP_125017874.1">
    <property type="nucleotide sequence ID" value="NZ_RQVQ01000008.1"/>
</dbReference>
<name>A0A3P3W9I3_9FLAO</name>
<evidence type="ECO:0000313" key="2">
    <source>
        <dbReference type="Proteomes" id="UP000275719"/>
    </source>
</evidence>
<gene>
    <name evidence="1" type="ORF">EG240_04495</name>
</gene>
<proteinExistence type="predicted"/>
<sequence>MKHLKFIFLLLLIVCFSCKEQEKQTETSYLPNYEYNNNIEDNSNLINKSFVFSCGSGCAMRYSVENIQFKEQIATVKFKIETFIDEELSETFQESYDFIYDSKNNITKVLNKDNQNVLETLPNGAKESFIEFSKLLLKSRS</sequence>
<accession>A0A3P3W9I3</accession>
<dbReference type="AlphaFoldDB" id="A0A3P3W9I3"/>
<keyword evidence="2" id="KW-1185">Reference proteome</keyword>
<reference evidence="1 2" key="1">
    <citation type="submission" date="2018-11" db="EMBL/GenBank/DDBJ databases">
        <title>Flavobacterium sp. nov., YIM 102701-2 draft genome.</title>
        <authorList>
            <person name="Li G."/>
            <person name="Jiang Y."/>
        </authorList>
    </citation>
    <scope>NUCLEOTIDE SEQUENCE [LARGE SCALE GENOMIC DNA]</scope>
    <source>
        <strain evidence="1 2">YIM 102701-2</strain>
    </source>
</reference>
<dbReference type="OrthoDB" id="7059836at2"/>
<evidence type="ECO:0000313" key="1">
    <source>
        <dbReference type="EMBL" id="RRJ91822.1"/>
    </source>
</evidence>